<dbReference type="Proteomes" id="UP000261640">
    <property type="component" value="Unplaced"/>
</dbReference>
<accession>A0A7N8XAL4</accession>
<keyword evidence="3" id="KW-1185">Reference proteome</keyword>
<evidence type="ECO:0000313" key="3">
    <source>
        <dbReference type="Proteomes" id="UP000261640"/>
    </source>
</evidence>
<evidence type="ECO:0000256" key="1">
    <source>
        <dbReference type="SAM" id="MobiDB-lite"/>
    </source>
</evidence>
<evidence type="ECO:0000313" key="2">
    <source>
        <dbReference type="Ensembl" id="ENSMAMP00000047553.1"/>
    </source>
</evidence>
<feature type="region of interest" description="Disordered" evidence="1">
    <location>
        <begin position="52"/>
        <end position="89"/>
    </location>
</feature>
<dbReference type="AlphaFoldDB" id="A0A7N8XAL4"/>
<feature type="compositionally biased region" description="Basic and acidic residues" evidence="1">
    <location>
        <begin position="11"/>
        <end position="20"/>
    </location>
</feature>
<protein>
    <submittedName>
        <fullName evidence="2">Uncharacterized protein</fullName>
    </submittedName>
</protein>
<feature type="region of interest" description="Disordered" evidence="1">
    <location>
        <begin position="1"/>
        <end position="20"/>
    </location>
</feature>
<dbReference type="GeneTree" id="ENSGT01030000235048"/>
<dbReference type="InParanoid" id="A0A7N8XAL4"/>
<reference evidence="2" key="2">
    <citation type="submission" date="2025-09" db="UniProtKB">
        <authorList>
            <consortium name="Ensembl"/>
        </authorList>
    </citation>
    <scope>IDENTIFICATION</scope>
</reference>
<sequence length="89" mass="9362">VHGYQQGRSGNQDELKCPKADVGDGEEVVVADTVAARLLGVAGEAGLLVTPHALGRNHEDQDAENEQNREPYATNACGVSVHPADDSIK</sequence>
<organism evidence="2 3">
    <name type="scientific">Mastacembelus armatus</name>
    <name type="common">zig-zag eel</name>
    <dbReference type="NCBI Taxonomy" id="205130"/>
    <lineage>
        <taxon>Eukaryota</taxon>
        <taxon>Metazoa</taxon>
        <taxon>Chordata</taxon>
        <taxon>Craniata</taxon>
        <taxon>Vertebrata</taxon>
        <taxon>Euteleostomi</taxon>
        <taxon>Actinopterygii</taxon>
        <taxon>Neopterygii</taxon>
        <taxon>Teleostei</taxon>
        <taxon>Neoteleostei</taxon>
        <taxon>Acanthomorphata</taxon>
        <taxon>Anabantaria</taxon>
        <taxon>Synbranchiformes</taxon>
        <taxon>Mastacembelidae</taxon>
        <taxon>Mastacembelus</taxon>
    </lineage>
</organism>
<name>A0A7N8XAL4_9TELE</name>
<proteinExistence type="predicted"/>
<dbReference type="Ensembl" id="ENSMAMT00000044920.1">
    <property type="protein sequence ID" value="ENSMAMP00000047553.1"/>
    <property type="gene ID" value="ENSMAMG00000024823.1"/>
</dbReference>
<reference evidence="2" key="1">
    <citation type="submission" date="2025-08" db="UniProtKB">
        <authorList>
            <consortium name="Ensembl"/>
        </authorList>
    </citation>
    <scope>IDENTIFICATION</scope>
</reference>
<feature type="compositionally biased region" description="Polar residues" evidence="1">
    <location>
        <begin position="1"/>
        <end position="10"/>
    </location>
</feature>